<gene>
    <name evidence="1" type="ORF">WJX75_000549</name>
</gene>
<proteinExistence type="predicted"/>
<protein>
    <submittedName>
        <fullName evidence="1">Uncharacterized protein</fullName>
    </submittedName>
</protein>
<evidence type="ECO:0000313" key="2">
    <source>
        <dbReference type="Proteomes" id="UP001491310"/>
    </source>
</evidence>
<evidence type="ECO:0000313" key="1">
    <source>
        <dbReference type="EMBL" id="KAK9902629.1"/>
    </source>
</evidence>
<name>A0ABR2YCM7_9CHLO</name>
<sequence>MTAIRPWIGMVVGVIIVLCIFIGPAYAEKISVLRSASENATAPASDMLFIVSAGKATFASPTSLQLANVTSTVQYSGAGARTGIINTSYFMNGTLGGPYVNLQGDWLGAPDAVLYGMSAAGQYKAILVSLNVPNYDADTNVLTFVARVNNPNATDAAAALKLSGGAANAVATERGDPNTSSGLLTAAEPNLALTDAALFIDTTESALSLASATKSWSVGWGGFGVGCFWGGCYIGFGR</sequence>
<dbReference type="EMBL" id="JALJOT010000015">
    <property type="protein sequence ID" value="KAK9902629.1"/>
    <property type="molecule type" value="Genomic_DNA"/>
</dbReference>
<accession>A0ABR2YCM7</accession>
<comment type="caution">
    <text evidence="1">The sequence shown here is derived from an EMBL/GenBank/DDBJ whole genome shotgun (WGS) entry which is preliminary data.</text>
</comment>
<reference evidence="1 2" key="1">
    <citation type="journal article" date="2024" name="Nat. Commun.">
        <title>Phylogenomics reveals the evolutionary origins of lichenization in chlorophyte algae.</title>
        <authorList>
            <person name="Puginier C."/>
            <person name="Libourel C."/>
            <person name="Otte J."/>
            <person name="Skaloud P."/>
            <person name="Haon M."/>
            <person name="Grisel S."/>
            <person name="Petersen M."/>
            <person name="Berrin J.G."/>
            <person name="Delaux P.M."/>
            <person name="Dal Grande F."/>
            <person name="Keller J."/>
        </authorList>
    </citation>
    <scope>NUCLEOTIDE SEQUENCE [LARGE SCALE GENOMIC DNA]</scope>
    <source>
        <strain evidence="1 2">SAG 216-7</strain>
    </source>
</reference>
<keyword evidence="2" id="KW-1185">Reference proteome</keyword>
<dbReference type="Proteomes" id="UP001491310">
    <property type="component" value="Unassembled WGS sequence"/>
</dbReference>
<organism evidence="1 2">
    <name type="scientific">Coccomyxa subellipsoidea</name>
    <dbReference type="NCBI Taxonomy" id="248742"/>
    <lineage>
        <taxon>Eukaryota</taxon>
        <taxon>Viridiplantae</taxon>
        <taxon>Chlorophyta</taxon>
        <taxon>core chlorophytes</taxon>
        <taxon>Trebouxiophyceae</taxon>
        <taxon>Trebouxiophyceae incertae sedis</taxon>
        <taxon>Coccomyxaceae</taxon>
        <taxon>Coccomyxa</taxon>
    </lineage>
</organism>